<reference evidence="2 4" key="5">
    <citation type="journal article" date="2012" name="Curr. Microbiol.">
        <title>Re-annotation of two hyperthermophilic archaea Pyrococcus abyssi GE5 and Pyrococcus furiosus DSM 3638.</title>
        <authorList>
            <person name="Gao J."/>
            <person name="Wang J."/>
        </authorList>
    </citation>
    <scope>GENOME REANNOTATION</scope>
    <source>
        <strain evidence="2">GE5</strain>
        <strain evidence="4">GE5 / Orsay</strain>
    </source>
</reference>
<sequence length="299" mass="33796">MGVSRPYFHRFMASFLNADSAEDVLKLSSLVVDDFIKDVSSYFKVGNGNVNFVPLESWDKAEGEKIVILPYTEISEDGNVYFLLDDILDAMDNPDLEKLKLISWEMILGKLSYILYSKFKDRLKHRSDAVVLANILASSTLIGIDDVKTLLAVLDAKLKTIRFELEGLEGLDEIQFADFNQQEAMYADAKARVLKASVHFIDAAIINWIALQSLSLAPLLSPGDEIINLIRENLFDGENILKNPGEVAENILSFYDVIKVLNKGRTLEITELLDKIMIYRRKLGLDYYPSTQEIGLYII</sequence>
<reference evidence="1" key="1">
    <citation type="submission" date="1999-07" db="EMBL/GenBank/DDBJ databases">
        <authorList>
            <person name="Genoscope"/>
        </authorList>
    </citation>
    <scope>NUCLEOTIDE SEQUENCE</scope>
    <source>
        <strain evidence="1">Orsay</strain>
    </source>
</reference>
<reference evidence="1" key="2">
    <citation type="journal article" date="2000" name="J. Mol. Biol.">
        <title>Archaeal homologs of eukaryotic methylation guide small nucleolar RNAs: lessons from the Pyrococcus genomes.</title>
        <authorList>
            <person name="Gaspin C."/>
            <person name="Cavaille J."/>
            <person name="Erauso G."/>
        </authorList>
    </citation>
    <scope>NUCLEOTIDE SEQUENCE</scope>
    <source>
        <strain evidence="1">Orsay</strain>
    </source>
</reference>
<protein>
    <submittedName>
        <fullName evidence="1">Uncharacterized protein</fullName>
    </submittedName>
</protein>
<dbReference type="KEGG" id="pab:PAB1758"/>
<dbReference type="PATRIC" id="fig|272844.11.peg.960"/>
<dbReference type="STRING" id="272844.PAB1758"/>
<evidence type="ECO:0000313" key="4">
    <source>
        <dbReference type="Proteomes" id="UP000009139"/>
    </source>
</evidence>
<evidence type="ECO:0000313" key="2">
    <source>
        <dbReference type="EMBL" id="CCE70315.1"/>
    </source>
</evidence>
<dbReference type="PIR" id="D75138">
    <property type="entry name" value="D75138"/>
</dbReference>
<accession>Q9V084</accession>
<dbReference type="Proteomes" id="UP000009139">
    <property type="component" value="Chromosome"/>
</dbReference>
<dbReference type="EMBL" id="HE613800">
    <property type="protein sequence ID" value="CCE70315.1"/>
    <property type="molecule type" value="Genomic_DNA"/>
</dbReference>
<gene>
    <name evidence="1" type="ordered locus">PAB1758</name>
</gene>
<reference evidence="1 3" key="4">
    <citation type="journal article" date="2003" name="Mol. Microbiol.">
        <title>An integrated analysis of the genome of the hyperthermophilic archaeon Pyrococcus abyssi.</title>
        <authorList>
            <person name="Cohen G."/>
            <person name="Barbe V."/>
            <person name="Flament D."/>
            <person name="Galperin M."/>
            <person name="Heilig R."/>
            <person name="Ripp R."/>
            <person name="Lecompte O."/>
            <person name="Prieur D."/>
            <person name="Poch O."/>
            <person name="Quellerou J."/>
            <person name="Thierry J.C."/>
            <person name="Van der Oost J."/>
            <person name="Weissenbach J."/>
            <person name="Zivanovic Y."/>
            <person name="Forterre P."/>
        </authorList>
    </citation>
    <scope>NUCLEOTIDE SEQUENCE [LARGE SCALE GENOMIC DNA]</scope>
    <source>
        <strain evidence="3">GE5 / Orsay</strain>
        <strain evidence="1">Orsay</strain>
    </source>
</reference>
<dbReference type="HOGENOM" id="CLU_951935_0_0_2"/>
<dbReference type="Proteomes" id="UP000000810">
    <property type="component" value="Chromosome"/>
</dbReference>
<reference evidence="1" key="3">
    <citation type="journal article" date="2001" name="Genome Res.">
        <title>Genome evolution at the genus level: comparison of three complete genomes of hyperthermophilic archaea.</title>
        <authorList>
            <person name="Lecompte O."/>
            <person name="Ripp R."/>
            <person name="Puzos-Barbe V."/>
            <person name="Duprat S."/>
            <person name="Heilig R."/>
            <person name="Dietrich J."/>
            <person name="Thierry J.C."/>
            <person name="Poch O."/>
        </authorList>
    </citation>
    <scope>NUCLEOTIDE SEQUENCE</scope>
    <source>
        <strain evidence="1">Orsay</strain>
    </source>
</reference>
<evidence type="ECO:0000313" key="1">
    <source>
        <dbReference type="EMBL" id="CAB49821.1"/>
    </source>
</evidence>
<dbReference type="eggNOG" id="arCOG05798">
    <property type="taxonomic scope" value="Archaea"/>
</dbReference>
<organism evidence="1 3">
    <name type="scientific">Pyrococcus abyssi (strain GE5 / Orsay)</name>
    <dbReference type="NCBI Taxonomy" id="272844"/>
    <lineage>
        <taxon>Archaea</taxon>
        <taxon>Methanobacteriati</taxon>
        <taxon>Methanobacteriota</taxon>
        <taxon>Thermococci</taxon>
        <taxon>Thermococcales</taxon>
        <taxon>Thermococcaceae</taxon>
        <taxon>Pyrococcus</taxon>
    </lineage>
</organism>
<name>Q9V084_PYRAB</name>
<dbReference type="AlphaFoldDB" id="Q9V084"/>
<evidence type="ECO:0000313" key="3">
    <source>
        <dbReference type="Proteomes" id="UP000000810"/>
    </source>
</evidence>
<keyword evidence="3" id="KW-1185">Reference proteome</keyword>
<proteinExistence type="predicted"/>
<dbReference type="EMBL" id="AJ248285">
    <property type="protein sequence ID" value="CAB49821.1"/>
    <property type="molecule type" value="Genomic_DNA"/>
</dbReference>
<dbReference type="RefSeq" id="WP_010868030.1">
    <property type="nucleotide sequence ID" value="NC_000868.1"/>
</dbReference>
<dbReference type="OrthoDB" id="86020at2157"/>